<name>X1GG70_9ZZZZ</name>
<evidence type="ECO:0000313" key="2">
    <source>
        <dbReference type="EMBL" id="GAH56906.1"/>
    </source>
</evidence>
<accession>X1GG70</accession>
<keyword evidence="1" id="KW-0812">Transmembrane</keyword>
<gene>
    <name evidence="2" type="ORF">S03H2_40471</name>
</gene>
<reference evidence="2" key="1">
    <citation type="journal article" date="2014" name="Front. Microbiol.">
        <title>High frequency of phylogenetically diverse reductive dehalogenase-homologous genes in deep subseafloor sedimentary metagenomes.</title>
        <authorList>
            <person name="Kawai M."/>
            <person name="Futagami T."/>
            <person name="Toyoda A."/>
            <person name="Takaki Y."/>
            <person name="Nishi S."/>
            <person name="Hori S."/>
            <person name="Arai W."/>
            <person name="Tsubouchi T."/>
            <person name="Morono Y."/>
            <person name="Uchiyama I."/>
            <person name="Ito T."/>
            <person name="Fujiyama A."/>
            <person name="Inagaki F."/>
            <person name="Takami H."/>
        </authorList>
    </citation>
    <scope>NUCLEOTIDE SEQUENCE</scope>
    <source>
        <strain evidence="2">Expedition CK06-06</strain>
    </source>
</reference>
<feature type="non-terminal residue" evidence="2">
    <location>
        <position position="42"/>
    </location>
</feature>
<comment type="caution">
    <text evidence="2">The sequence shown here is derived from an EMBL/GenBank/DDBJ whole genome shotgun (WGS) entry which is preliminary data.</text>
</comment>
<proteinExistence type="predicted"/>
<evidence type="ECO:0000256" key="1">
    <source>
        <dbReference type="SAM" id="Phobius"/>
    </source>
</evidence>
<organism evidence="2">
    <name type="scientific">marine sediment metagenome</name>
    <dbReference type="NCBI Taxonomy" id="412755"/>
    <lineage>
        <taxon>unclassified sequences</taxon>
        <taxon>metagenomes</taxon>
        <taxon>ecological metagenomes</taxon>
    </lineage>
</organism>
<dbReference type="EMBL" id="BARU01025094">
    <property type="protein sequence ID" value="GAH56906.1"/>
    <property type="molecule type" value="Genomic_DNA"/>
</dbReference>
<sequence length="42" mass="4784">MQEQETGLPHRALFIGLILVVFLAIAGPYGHYQMKTTLFYTN</sequence>
<keyword evidence="1" id="KW-1133">Transmembrane helix</keyword>
<protein>
    <submittedName>
        <fullName evidence="2">Uncharacterized protein</fullName>
    </submittedName>
</protein>
<feature type="transmembrane region" description="Helical" evidence="1">
    <location>
        <begin position="12"/>
        <end position="32"/>
    </location>
</feature>
<keyword evidence="1" id="KW-0472">Membrane</keyword>
<dbReference type="AlphaFoldDB" id="X1GG70"/>